<organism evidence="2 3">
    <name type="scientific">Colletotrichum sublineola</name>
    <name type="common">Sorghum anthracnose fungus</name>
    <dbReference type="NCBI Taxonomy" id="1173701"/>
    <lineage>
        <taxon>Eukaryota</taxon>
        <taxon>Fungi</taxon>
        <taxon>Dikarya</taxon>
        <taxon>Ascomycota</taxon>
        <taxon>Pezizomycotina</taxon>
        <taxon>Sordariomycetes</taxon>
        <taxon>Hypocreomycetidae</taxon>
        <taxon>Glomerellales</taxon>
        <taxon>Glomerellaceae</taxon>
        <taxon>Colletotrichum</taxon>
        <taxon>Colletotrichum graminicola species complex</taxon>
    </lineage>
</organism>
<proteinExistence type="predicted"/>
<evidence type="ECO:0000256" key="1">
    <source>
        <dbReference type="SAM" id="MobiDB-lite"/>
    </source>
</evidence>
<gene>
    <name evidence="2" type="ORF">CSUB01_09806</name>
</gene>
<protein>
    <submittedName>
        <fullName evidence="2">Uncharacterized protein</fullName>
    </submittedName>
</protein>
<evidence type="ECO:0000313" key="3">
    <source>
        <dbReference type="Proteomes" id="UP000027238"/>
    </source>
</evidence>
<dbReference type="HOGENOM" id="CLU_2291541_0_0_1"/>
<feature type="compositionally biased region" description="Basic and acidic residues" evidence="1">
    <location>
        <begin position="13"/>
        <end position="24"/>
    </location>
</feature>
<dbReference type="AlphaFoldDB" id="A0A066XGP0"/>
<keyword evidence="3" id="KW-1185">Reference proteome</keyword>
<sequence length="101" mass="10448">MTGNSEAAISAAEHLRSAASRHPEPLNITSPPLLDGIQICGGAVSNALDVLKTGLSMLKEEFEYRKVVLETGFENLRGNPSGARASPLGAAAGKADEATMV</sequence>
<comment type="caution">
    <text evidence="2">The sequence shown here is derived from an EMBL/GenBank/DDBJ whole genome shotgun (WGS) entry which is preliminary data.</text>
</comment>
<feature type="region of interest" description="Disordered" evidence="1">
    <location>
        <begin position="75"/>
        <end position="101"/>
    </location>
</feature>
<reference evidence="3" key="1">
    <citation type="journal article" date="2014" name="Genome Announc.">
        <title>Draft genome sequence of Colletotrichum sublineola, a destructive pathogen of cultivated sorghum.</title>
        <authorList>
            <person name="Baroncelli R."/>
            <person name="Sanz-Martin J.M."/>
            <person name="Rech G.E."/>
            <person name="Sukno S.A."/>
            <person name="Thon M.R."/>
        </authorList>
    </citation>
    <scope>NUCLEOTIDE SEQUENCE [LARGE SCALE GENOMIC DNA]</scope>
    <source>
        <strain evidence="3">TX430BB</strain>
    </source>
</reference>
<accession>A0A066XGP0</accession>
<name>A0A066XGP0_COLSU</name>
<feature type="region of interest" description="Disordered" evidence="1">
    <location>
        <begin position="1"/>
        <end position="27"/>
    </location>
</feature>
<dbReference type="EMBL" id="JMSE01000732">
    <property type="protein sequence ID" value="KDN68092.1"/>
    <property type="molecule type" value="Genomic_DNA"/>
</dbReference>
<evidence type="ECO:0000313" key="2">
    <source>
        <dbReference type="EMBL" id="KDN68092.1"/>
    </source>
</evidence>
<dbReference type="Proteomes" id="UP000027238">
    <property type="component" value="Unassembled WGS sequence"/>
</dbReference>